<dbReference type="EMBL" id="LMVP01000106">
    <property type="protein sequence ID" value="PAV13288.1"/>
    <property type="molecule type" value="Genomic_DNA"/>
</dbReference>
<dbReference type="AlphaFoldDB" id="A0A2A2HVD7"/>
<sequence length="70" mass="7827">MRYSKIRSNEKIESLFTSLLKKGLTANLLKKGLIENEITFGFETLSPNLIGVINRRNGFGSAVSGQQFIH</sequence>
<protein>
    <submittedName>
        <fullName evidence="1">Uncharacterized protein</fullName>
    </submittedName>
</protein>
<keyword evidence="2" id="KW-1185">Reference proteome</keyword>
<reference evidence="1 2" key="1">
    <citation type="journal article" date="2017" name="BMC Genomics">
        <title>Genomic analysis of methanogenic archaea reveals a shift towards energy conservation.</title>
        <authorList>
            <person name="Gilmore S.P."/>
            <person name="Henske J.K."/>
            <person name="Sexton J.A."/>
            <person name="Solomon K.V."/>
            <person name="Seppala S."/>
            <person name="Yoo J.I."/>
            <person name="Huyett L.M."/>
            <person name="Pressman A."/>
            <person name="Cogan J.Z."/>
            <person name="Kivenson V."/>
            <person name="Peng X."/>
            <person name="Tan Y."/>
            <person name="Valentine D.L."/>
            <person name="O'Malley M.A."/>
        </authorList>
    </citation>
    <scope>NUCLEOTIDE SEQUENCE [LARGE SCALE GENOMIC DNA]</scope>
    <source>
        <strain evidence="1 2">MC-15</strain>
    </source>
</reference>
<evidence type="ECO:0000313" key="1">
    <source>
        <dbReference type="EMBL" id="PAV13288.1"/>
    </source>
</evidence>
<gene>
    <name evidence="1" type="ORF">ASJ81_18270</name>
</gene>
<dbReference type="Proteomes" id="UP000218164">
    <property type="component" value="Unassembled WGS sequence"/>
</dbReference>
<evidence type="ECO:0000313" key="2">
    <source>
        <dbReference type="Proteomes" id="UP000218164"/>
    </source>
</evidence>
<organism evidence="1 2">
    <name type="scientific">Methanosarcina spelaei</name>
    <dbReference type="NCBI Taxonomy" id="1036679"/>
    <lineage>
        <taxon>Archaea</taxon>
        <taxon>Methanobacteriati</taxon>
        <taxon>Methanobacteriota</taxon>
        <taxon>Stenosarchaea group</taxon>
        <taxon>Methanomicrobia</taxon>
        <taxon>Methanosarcinales</taxon>
        <taxon>Methanosarcinaceae</taxon>
        <taxon>Methanosarcina</taxon>
    </lineage>
</organism>
<name>A0A2A2HVD7_9EURY</name>
<comment type="caution">
    <text evidence="1">The sequence shown here is derived from an EMBL/GenBank/DDBJ whole genome shotgun (WGS) entry which is preliminary data.</text>
</comment>
<proteinExistence type="predicted"/>
<accession>A0A2A2HVD7</accession>